<keyword evidence="2" id="KW-1185">Reference proteome</keyword>
<dbReference type="RefSeq" id="XP_012192515.1">
    <property type="nucleotide sequence ID" value="XM_012337125.1"/>
</dbReference>
<dbReference type="EMBL" id="DF238821">
    <property type="protein sequence ID" value="GAC98928.1"/>
    <property type="molecule type" value="Genomic_DNA"/>
</dbReference>
<accession>R9PBZ0</accession>
<dbReference type="HOGENOM" id="CLU_1262034_0_0_1"/>
<evidence type="ECO:0000313" key="1">
    <source>
        <dbReference type="EMBL" id="GAC98928.1"/>
    </source>
</evidence>
<dbReference type="GeneID" id="24111794"/>
<proteinExistence type="predicted"/>
<gene>
    <name evidence="1" type="ORF">PHSY_006524</name>
</gene>
<dbReference type="Proteomes" id="UP000014071">
    <property type="component" value="Unassembled WGS sequence"/>
</dbReference>
<reference evidence="2" key="1">
    <citation type="journal article" date="2013" name="Genome Announc.">
        <title>Draft genome sequence of the basidiomycetous yeast-like fungus Pseudozyma hubeiensis SY62, which produces an abundant amount of the biosurfactant mannosylerythritol lipids.</title>
        <authorList>
            <person name="Konishi M."/>
            <person name="Hatada Y."/>
            <person name="Horiuchi J."/>
        </authorList>
    </citation>
    <scope>NUCLEOTIDE SEQUENCE [LARGE SCALE GENOMIC DNA]</scope>
    <source>
        <strain evidence="2">SY62</strain>
    </source>
</reference>
<sequence length="219" mass="23828">MRLYLSRASMPISECRLRQSEAISSQGRIPFPVSESNERSDISQCQPAFYHPFQQPTSYMISQSIIAICAVLVSCVVSVSTNATNVVDNHRLFSGRIPHPQLFGISGYVASTTVGAGGGEGLKIFPDLANAEGTGSHVDWTWRLHGIPSYLYTEHNLSSADLERNSYRIVQDKAPDSDSDARPSYTVVLASASTVTLDKRTDCLVRDTPPASCQLGSPM</sequence>
<organism evidence="1 2">
    <name type="scientific">Pseudozyma hubeiensis (strain SY62)</name>
    <name type="common">Yeast</name>
    <dbReference type="NCBI Taxonomy" id="1305764"/>
    <lineage>
        <taxon>Eukaryota</taxon>
        <taxon>Fungi</taxon>
        <taxon>Dikarya</taxon>
        <taxon>Basidiomycota</taxon>
        <taxon>Ustilaginomycotina</taxon>
        <taxon>Ustilaginomycetes</taxon>
        <taxon>Ustilaginales</taxon>
        <taxon>Ustilaginaceae</taxon>
        <taxon>Pseudozyma</taxon>
    </lineage>
</organism>
<name>R9PBZ0_PSEHS</name>
<evidence type="ECO:0000313" key="2">
    <source>
        <dbReference type="Proteomes" id="UP000014071"/>
    </source>
</evidence>
<dbReference type="AlphaFoldDB" id="R9PBZ0"/>
<dbReference type="OrthoDB" id="2553809at2759"/>
<dbReference type="eggNOG" id="ENOG502RE4U">
    <property type="taxonomic scope" value="Eukaryota"/>
</dbReference>
<protein>
    <submittedName>
        <fullName evidence="1">Multispanning membrane protein</fullName>
    </submittedName>
</protein>